<feature type="compositionally biased region" description="Low complexity" evidence="1">
    <location>
        <begin position="277"/>
        <end position="291"/>
    </location>
</feature>
<evidence type="ECO:0000313" key="4">
    <source>
        <dbReference type="Proteomes" id="UP000696280"/>
    </source>
</evidence>
<dbReference type="AlphaFoldDB" id="A0A9N9Q1V7"/>
<dbReference type="EMBL" id="CAJVRL010000127">
    <property type="protein sequence ID" value="CAG8962122.1"/>
    <property type="molecule type" value="Genomic_DNA"/>
</dbReference>
<reference evidence="3" key="1">
    <citation type="submission" date="2021-07" db="EMBL/GenBank/DDBJ databases">
        <authorList>
            <person name="Durling M."/>
        </authorList>
    </citation>
    <scope>NUCLEOTIDE SEQUENCE</scope>
</reference>
<dbReference type="Proteomes" id="UP000696280">
    <property type="component" value="Unassembled WGS sequence"/>
</dbReference>
<gene>
    <name evidence="3" type="ORF">HYFRA_00005165</name>
</gene>
<protein>
    <submittedName>
        <fullName evidence="3">Uncharacterized protein</fullName>
    </submittedName>
</protein>
<evidence type="ECO:0000256" key="2">
    <source>
        <dbReference type="SAM" id="SignalP"/>
    </source>
</evidence>
<evidence type="ECO:0000313" key="3">
    <source>
        <dbReference type="EMBL" id="CAG8962122.1"/>
    </source>
</evidence>
<sequence>MQLLNLPTGVLLLASVVSITALPVQHDIAALEAREPLVIPPGMTGLHKPVTKKKPGGTGMTGLHKLITKREPEPIIVIPPGMTGLHKLKPIERQNVPTFPTWKGDKVSWSTLPKRPTKEKAKAVKAKREPEPIIVKPPGMTGLHKLEPIKTTNIAAFEKWRAEDVAWSTMKENIAKARAKAAQRKSAVKPPQAVRNPQAALKARGIIRAGGMTGLHKLKTPQNPGPIVKPPGMNGLHPLGIKKPPNYPVHNQWLADQKAWASLPKRPTKEQAKAAKARIAQAKANAAARPPVVKPPQAAPNPAGGFPRKPTPAETQAPQSRT</sequence>
<feature type="compositionally biased region" description="Polar residues" evidence="1">
    <location>
        <begin position="313"/>
        <end position="322"/>
    </location>
</feature>
<organism evidence="3 4">
    <name type="scientific">Hymenoscyphus fraxineus</name>
    <dbReference type="NCBI Taxonomy" id="746836"/>
    <lineage>
        <taxon>Eukaryota</taxon>
        <taxon>Fungi</taxon>
        <taxon>Dikarya</taxon>
        <taxon>Ascomycota</taxon>
        <taxon>Pezizomycotina</taxon>
        <taxon>Leotiomycetes</taxon>
        <taxon>Helotiales</taxon>
        <taxon>Helotiaceae</taxon>
        <taxon>Hymenoscyphus</taxon>
    </lineage>
</organism>
<comment type="caution">
    <text evidence="3">The sequence shown here is derived from an EMBL/GenBank/DDBJ whole genome shotgun (WGS) entry which is preliminary data.</text>
</comment>
<accession>A0A9N9Q1V7</accession>
<name>A0A9N9Q1V7_9HELO</name>
<keyword evidence="2" id="KW-0732">Signal</keyword>
<keyword evidence="4" id="KW-1185">Reference proteome</keyword>
<evidence type="ECO:0000256" key="1">
    <source>
        <dbReference type="SAM" id="MobiDB-lite"/>
    </source>
</evidence>
<feature type="signal peptide" evidence="2">
    <location>
        <begin position="1"/>
        <end position="21"/>
    </location>
</feature>
<feature type="chain" id="PRO_5040324780" evidence="2">
    <location>
        <begin position="22"/>
        <end position="322"/>
    </location>
</feature>
<feature type="region of interest" description="Disordered" evidence="1">
    <location>
        <begin position="264"/>
        <end position="322"/>
    </location>
</feature>
<proteinExistence type="predicted"/>